<dbReference type="Pfam" id="PF13561">
    <property type="entry name" value="adh_short_C2"/>
    <property type="match status" value="1"/>
</dbReference>
<dbReference type="SUPFAM" id="SSF51735">
    <property type="entry name" value="NAD(P)-binding Rossmann-fold domains"/>
    <property type="match status" value="1"/>
</dbReference>
<comment type="similarity">
    <text evidence="1">Belongs to the short-chain dehydrogenases/reductases (SDR) family.</text>
</comment>
<organism evidence="4">
    <name type="scientific">freshwater metagenome</name>
    <dbReference type="NCBI Taxonomy" id="449393"/>
    <lineage>
        <taxon>unclassified sequences</taxon>
        <taxon>metagenomes</taxon>
        <taxon>ecological metagenomes</taxon>
    </lineage>
</organism>
<reference evidence="4" key="1">
    <citation type="submission" date="2020-05" db="EMBL/GenBank/DDBJ databases">
        <authorList>
            <person name="Chiriac C."/>
            <person name="Salcher M."/>
            <person name="Ghai R."/>
            <person name="Kavagutti S V."/>
        </authorList>
    </citation>
    <scope>NUCLEOTIDE SEQUENCE</scope>
</reference>
<dbReference type="InterPro" id="IPR002347">
    <property type="entry name" value="SDR_fam"/>
</dbReference>
<dbReference type="EMBL" id="CAFBNF010000431">
    <property type="protein sequence ID" value="CAB4966015.1"/>
    <property type="molecule type" value="Genomic_DNA"/>
</dbReference>
<dbReference type="PANTHER" id="PTHR24321">
    <property type="entry name" value="DEHYDROGENASES, SHORT CHAIN"/>
    <property type="match status" value="1"/>
</dbReference>
<protein>
    <submittedName>
        <fullName evidence="4">Unannotated protein</fullName>
    </submittedName>
</protein>
<dbReference type="CDD" id="cd05233">
    <property type="entry name" value="SDR_c"/>
    <property type="match status" value="1"/>
</dbReference>
<dbReference type="InterPro" id="IPR036291">
    <property type="entry name" value="NAD(P)-bd_dom_sf"/>
</dbReference>
<keyword evidence="2" id="KW-0560">Oxidoreductase</keyword>
<proteinExistence type="inferred from homology"/>
<evidence type="ECO:0000313" key="3">
    <source>
        <dbReference type="EMBL" id="CAB4966015.1"/>
    </source>
</evidence>
<evidence type="ECO:0000256" key="1">
    <source>
        <dbReference type="ARBA" id="ARBA00006484"/>
    </source>
</evidence>
<dbReference type="Gene3D" id="3.40.50.720">
    <property type="entry name" value="NAD(P)-binding Rossmann-like Domain"/>
    <property type="match status" value="1"/>
</dbReference>
<evidence type="ECO:0000313" key="4">
    <source>
        <dbReference type="EMBL" id="CAB5004387.1"/>
    </source>
</evidence>
<name>A0A6J7PG67_9ZZZZ</name>
<dbReference type="AlphaFoldDB" id="A0A6J7PG67"/>
<gene>
    <name evidence="3" type="ORF">UFOPK3773_02469</name>
    <name evidence="4" type="ORF">UFOPK3992_00877</name>
</gene>
<evidence type="ECO:0000256" key="2">
    <source>
        <dbReference type="ARBA" id="ARBA00023002"/>
    </source>
</evidence>
<dbReference type="PRINTS" id="PR00081">
    <property type="entry name" value="GDHRDH"/>
</dbReference>
<dbReference type="GO" id="GO:0016491">
    <property type="term" value="F:oxidoreductase activity"/>
    <property type="evidence" value="ECO:0007669"/>
    <property type="project" value="UniProtKB-KW"/>
</dbReference>
<dbReference type="FunFam" id="3.40.50.720:FF:000084">
    <property type="entry name" value="Short-chain dehydrogenase reductase"/>
    <property type="match status" value="1"/>
</dbReference>
<dbReference type="EMBL" id="CAFBOZ010000110">
    <property type="protein sequence ID" value="CAB5004387.1"/>
    <property type="molecule type" value="Genomic_DNA"/>
</dbReference>
<accession>A0A6J7PG67</accession>
<dbReference type="PANTHER" id="PTHR24321:SF8">
    <property type="entry name" value="ESTRADIOL 17-BETA-DEHYDROGENASE 8-RELATED"/>
    <property type="match status" value="1"/>
</dbReference>
<dbReference type="PRINTS" id="PR00080">
    <property type="entry name" value="SDRFAMILY"/>
</dbReference>
<sequence length="250" mass="25838">MSQGSGRAAVVTGAARGIGAGCAADLAARGFAVALLDVDGESAERVAQSMRSTGAEAYAFQCDVTSSAGVRDTFDEIVSRLGPLGAAVNAAGINVARHAVTELDDDEWSRMIAVNLTGVMHCLREEVRLMRRAGGGSIVTIGSILSTVAYPRAAAYIATKHAVLGLTRSAAIDYAAESIRVNLVAPGHVRTDFGTEEMTAQKEAALAATYPRGAIAEVHDISALVGFLCSDEARNITGSCYTTDGGYTAH</sequence>